<proteinExistence type="predicted"/>
<evidence type="ECO:0000313" key="3">
    <source>
        <dbReference type="Proteomes" id="UP000191024"/>
    </source>
</evidence>
<feature type="compositionally biased region" description="Basic and acidic residues" evidence="1">
    <location>
        <begin position="252"/>
        <end position="265"/>
    </location>
</feature>
<evidence type="ECO:0000313" key="2">
    <source>
        <dbReference type="EMBL" id="SCV04755.1"/>
    </source>
</evidence>
<organism evidence="2 3">
    <name type="scientific">Lachancea mirantina</name>
    <dbReference type="NCBI Taxonomy" id="1230905"/>
    <lineage>
        <taxon>Eukaryota</taxon>
        <taxon>Fungi</taxon>
        <taxon>Dikarya</taxon>
        <taxon>Ascomycota</taxon>
        <taxon>Saccharomycotina</taxon>
        <taxon>Saccharomycetes</taxon>
        <taxon>Saccharomycetales</taxon>
        <taxon>Saccharomycetaceae</taxon>
        <taxon>Lachancea</taxon>
    </lineage>
</organism>
<protein>
    <submittedName>
        <fullName evidence="2">LAMI_0H18822g1_1</fullName>
    </submittedName>
</protein>
<evidence type="ECO:0000256" key="1">
    <source>
        <dbReference type="SAM" id="MobiDB-lite"/>
    </source>
</evidence>
<gene>
    <name evidence="2" type="ORF">LAMI_0H18822G</name>
</gene>
<reference evidence="3" key="1">
    <citation type="submission" date="2016-03" db="EMBL/GenBank/DDBJ databases">
        <authorList>
            <person name="Devillers H."/>
        </authorList>
    </citation>
    <scope>NUCLEOTIDE SEQUENCE [LARGE SCALE GENOMIC DNA]</scope>
</reference>
<sequence length="463" mass="52144">MSGNPIPQLVNISHALQSTFIQQIRTEIKEFSEAAKLTQEQTEKINKYIGSVKRAFADFTKDNEHIERRGPGVTAADIQLYMGLKAMYADYLSQLVKLQESKVLSKVPSAREQQPKEEAVDTSQLNYITDELPYKQPTERKRYIDSLLKSSTTNLPKSTPIFEGIVKLATLDSTVVENVQSYVAILRKIGFERSKVLASIPLPSNGINADDGSAKSYAKPTRKPEPVEERPQRIEASQEEPKKKISFSRYLKKNDTEEDSKRALNDSEATSSKRQKRPTDKDSSEIKIASILKDDNLTKKTKTNPIRFAVDEKLITVYGDELPPSGLKVSPQKLKKILKPFNAGEPRELALSAWKNQKVFEFSFRENVQDTDIVETRGGPISCLTEAPPNYRHGFSSFSKELNKMHKEPADLENFANNSASRLSKPLIVRAFGKNALLLKKDRGGIPYKPVPEVKRNEYPVNS</sequence>
<dbReference type="OrthoDB" id="4070347at2759"/>
<keyword evidence="3" id="KW-1185">Reference proteome</keyword>
<feature type="compositionally biased region" description="Basic and acidic residues" evidence="1">
    <location>
        <begin position="222"/>
        <end position="233"/>
    </location>
</feature>
<dbReference type="STRING" id="1230905.A0A1G4KJM3"/>
<dbReference type="Proteomes" id="UP000191024">
    <property type="component" value="Chromosome H"/>
</dbReference>
<feature type="region of interest" description="Disordered" evidence="1">
    <location>
        <begin position="201"/>
        <end position="285"/>
    </location>
</feature>
<dbReference type="AlphaFoldDB" id="A0A1G4KJM3"/>
<accession>A0A1G4KJM3</accession>
<name>A0A1G4KJM3_9SACH</name>
<dbReference type="EMBL" id="LT598468">
    <property type="protein sequence ID" value="SCV04755.1"/>
    <property type="molecule type" value="Genomic_DNA"/>
</dbReference>